<keyword evidence="2" id="KW-0479">Metal-binding</keyword>
<keyword evidence="5" id="KW-0539">Nucleus</keyword>
<evidence type="ECO:0000256" key="3">
    <source>
        <dbReference type="ARBA" id="ARBA00023015"/>
    </source>
</evidence>
<gene>
    <name evidence="7" type="ORF">BHQ10_001536</name>
</gene>
<dbReference type="OrthoDB" id="3862662at2759"/>
<reference evidence="7 8" key="1">
    <citation type="journal article" date="2017" name="Biotechnol. Biofuels">
        <title>Differential beta-glucosidase expression as a function of carbon source availability in Talaromyces amestolkiae: a genomic and proteomic approach.</title>
        <authorList>
            <person name="de Eugenio L.I."/>
            <person name="Mendez-Liter J.A."/>
            <person name="Nieto-Dominguez M."/>
            <person name="Alonso L."/>
            <person name="Gil-Munoz J."/>
            <person name="Barriuso J."/>
            <person name="Prieto A."/>
            <person name="Martinez M.J."/>
        </authorList>
    </citation>
    <scope>NUCLEOTIDE SEQUENCE [LARGE SCALE GENOMIC DNA]</scope>
    <source>
        <strain evidence="7 8">CIB</strain>
    </source>
</reference>
<dbReference type="AlphaFoldDB" id="A0A364KPP7"/>
<evidence type="ECO:0000256" key="2">
    <source>
        <dbReference type="ARBA" id="ARBA00022723"/>
    </source>
</evidence>
<feature type="region of interest" description="Disordered" evidence="6">
    <location>
        <begin position="168"/>
        <end position="199"/>
    </location>
</feature>
<keyword evidence="8" id="KW-1185">Reference proteome</keyword>
<name>A0A364KPP7_TALAM</name>
<dbReference type="PANTHER" id="PTHR47338:SF20">
    <property type="entry name" value="ZN(II)2CYS6 TRANSCRIPTION FACTOR (EUROFUNG)"/>
    <property type="match status" value="1"/>
</dbReference>
<evidence type="ECO:0000313" key="8">
    <source>
        <dbReference type="Proteomes" id="UP000249363"/>
    </source>
</evidence>
<accession>A0A364KPP7</accession>
<dbReference type="GO" id="GO:0000981">
    <property type="term" value="F:DNA-binding transcription factor activity, RNA polymerase II-specific"/>
    <property type="evidence" value="ECO:0007669"/>
    <property type="project" value="InterPro"/>
</dbReference>
<dbReference type="GeneID" id="63790753"/>
<evidence type="ECO:0008006" key="9">
    <source>
        <dbReference type="Google" id="ProtNLM"/>
    </source>
</evidence>
<dbReference type="RefSeq" id="XP_040730041.1">
    <property type="nucleotide sequence ID" value="XM_040873583.1"/>
</dbReference>
<sequence>MLSRSRVNRYLRDHGAPPPAGFSILLLSMCLITYHQDLVPPSAHPLDQETLYVTTKTLFGLVQASFPPSLHLIQATLIMATYEYANGKIHDAFASIGLCARMGYAARIDTAQAEQKMEDEEYLEAQEKSNTWWSILICERYDSPLRLWRKVDMYRTVLCETDLKQPLSTRLPRNTTGHRPKGSPRQRVGSSAKSETDDSDAGGFACIVQATYLSDQVVKALDMADFESRYNQLYGLDCALRTVLAVIMDQSQGRGGVYCTAIIVLLR</sequence>
<evidence type="ECO:0000256" key="4">
    <source>
        <dbReference type="ARBA" id="ARBA00023163"/>
    </source>
</evidence>
<dbReference type="GO" id="GO:0046872">
    <property type="term" value="F:metal ion binding"/>
    <property type="evidence" value="ECO:0007669"/>
    <property type="project" value="UniProtKB-KW"/>
</dbReference>
<dbReference type="CDD" id="cd12148">
    <property type="entry name" value="fungal_TF_MHR"/>
    <property type="match status" value="1"/>
</dbReference>
<evidence type="ECO:0000256" key="1">
    <source>
        <dbReference type="ARBA" id="ARBA00004123"/>
    </source>
</evidence>
<keyword evidence="3" id="KW-0805">Transcription regulation</keyword>
<proteinExistence type="predicted"/>
<protein>
    <recommendedName>
        <fullName evidence="9">Transcription factor domain-containing protein</fullName>
    </recommendedName>
</protein>
<comment type="subcellular location">
    <subcellularLocation>
        <location evidence="1">Nucleus</location>
    </subcellularLocation>
</comment>
<dbReference type="EMBL" id="MIKG01000002">
    <property type="protein sequence ID" value="RAO65524.1"/>
    <property type="molecule type" value="Genomic_DNA"/>
</dbReference>
<evidence type="ECO:0000313" key="7">
    <source>
        <dbReference type="EMBL" id="RAO65524.1"/>
    </source>
</evidence>
<keyword evidence="4" id="KW-0804">Transcription</keyword>
<dbReference type="InterPro" id="IPR050815">
    <property type="entry name" value="TF_fung"/>
</dbReference>
<comment type="caution">
    <text evidence="7">The sequence shown here is derived from an EMBL/GenBank/DDBJ whole genome shotgun (WGS) entry which is preliminary data.</text>
</comment>
<dbReference type="PANTHER" id="PTHR47338">
    <property type="entry name" value="ZN(II)2CYS6 TRANSCRIPTION FACTOR (EUROFUNG)-RELATED"/>
    <property type="match status" value="1"/>
</dbReference>
<dbReference type="Proteomes" id="UP000249363">
    <property type="component" value="Unassembled WGS sequence"/>
</dbReference>
<evidence type="ECO:0000256" key="6">
    <source>
        <dbReference type="SAM" id="MobiDB-lite"/>
    </source>
</evidence>
<organism evidence="7 8">
    <name type="scientific">Talaromyces amestolkiae</name>
    <dbReference type="NCBI Taxonomy" id="1196081"/>
    <lineage>
        <taxon>Eukaryota</taxon>
        <taxon>Fungi</taxon>
        <taxon>Dikarya</taxon>
        <taxon>Ascomycota</taxon>
        <taxon>Pezizomycotina</taxon>
        <taxon>Eurotiomycetes</taxon>
        <taxon>Eurotiomycetidae</taxon>
        <taxon>Eurotiales</taxon>
        <taxon>Trichocomaceae</taxon>
        <taxon>Talaromyces</taxon>
        <taxon>Talaromyces sect. Talaromyces</taxon>
    </lineage>
</organism>
<evidence type="ECO:0000256" key="5">
    <source>
        <dbReference type="ARBA" id="ARBA00023242"/>
    </source>
</evidence>
<dbReference type="GO" id="GO:0005634">
    <property type="term" value="C:nucleus"/>
    <property type="evidence" value="ECO:0007669"/>
    <property type="project" value="UniProtKB-SubCell"/>
</dbReference>